<evidence type="ECO:0000256" key="6">
    <source>
        <dbReference type="ARBA" id="ARBA00038897"/>
    </source>
</evidence>
<dbReference type="InterPro" id="IPR016171">
    <property type="entry name" value="Vanillyl_alc_oxidase_C-sub2"/>
</dbReference>
<dbReference type="GO" id="GO:0005739">
    <property type="term" value="C:mitochondrion"/>
    <property type="evidence" value="ECO:0007669"/>
    <property type="project" value="TreeGrafter"/>
</dbReference>
<dbReference type="PANTHER" id="PTHR43716">
    <property type="entry name" value="D-2-HYDROXYGLUTARATE DEHYDROGENASE, MITOCHONDRIAL"/>
    <property type="match status" value="1"/>
</dbReference>
<dbReference type="AlphaFoldDB" id="A0A1G4M8W1"/>
<dbReference type="OMA" id="FDRTVVC"/>
<dbReference type="Gene3D" id="1.10.45.10">
    <property type="entry name" value="Vanillyl-alcohol Oxidase, Chain A, domain 4"/>
    <property type="match status" value="1"/>
</dbReference>
<keyword evidence="5" id="KW-0560">Oxidoreductase</keyword>
<dbReference type="InterPro" id="IPR016169">
    <property type="entry name" value="FAD-bd_PCMH_sub2"/>
</dbReference>
<evidence type="ECO:0000313" key="12">
    <source>
        <dbReference type="EMBL" id="SCW00257.1"/>
    </source>
</evidence>
<dbReference type="FunFam" id="3.30.465.10:FF:000001">
    <property type="entry name" value="D-2-hydroxyglutarate dehydrogenase, mitochondrial"/>
    <property type="match status" value="1"/>
</dbReference>
<dbReference type="FunFam" id="3.30.70.2740:FF:000002">
    <property type="entry name" value="D-2-hydroxyglutarate dehydrogenase mitochondrial"/>
    <property type="match status" value="1"/>
</dbReference>
<dbReference type="EMBL" id="LT598485">
    <property type="protein sequence ID" value="SCW00257.1"/>
    <property type="molecule type" value="Genomic_DNA"/>
</dbReference>
<dbReference type="GO" id="GO:0006089">
    <property type="term" value="P:lactate metabolic process"/>
    <property type="evidence" value="ECO:0007669"/>
    <property type="project" value="UniProtKB-ARBA"/>
</dbReference>
<dbReference type="InterPro" id="IPR016166">
    <property type="entry name" value="FAD-bd_PCMH"/>
</dbReference>
<evidence type="ECO:0000259" key="11">
    <source>
        <dbReference type="PROSITE" id="PS51387"/>
    </source>
</evidence>
<comment type="cofactor">
    <cofactor evidence="1">
        <name>FAD</name>
        <dbReference type="ChEBI" id="CHEBI:57692"/>
    </cofactor>
</comment>
<evidence type="ECO:0000256" key="7">
    <source>
        <dbReference type="ARBA" id="ARBA00050208"/>
    </source>
</evidence>
<dbReference type="Pfam" id="PF02913">
    <property type="entry name" value="FAD-oxidase_C"/>
    <property type="match status" value="1"/>
</dbReference>
<dbReference type="SUPFAM" id="SSF56176">
    <property type="entry name" value="FAD-binding/transporter-associated domain-like"/>
    <property type="match status" value="1"/>
</dbReference>
<evidence type="ECO:0000256" key="9">
    <source>
        <dbReference type="ARBA" id="ARBA00066713"/>
    </source>
</evidence>
<dbReference type="InterPro" id="IPR004113">
    <property type="entry name" value="FAD-bd_oxidored_4_C"/>
</dbReference>
<comment type="catalytic activity">
    <reaction evidence="7">
        <text>(R)-2-hydroxyglutarate + pyruvate = (R)-lactate + 2-oxoglutarate</text>
        <dbReference type="Rhea" id="RHEA:51608"/>
        <dbReference type="ChEBI" id="CHEBI:15361"/>
        <dbReference type="ChEBI" id="CHEBI:15801"/>
        <dbReference type="ChEBI" id="CHEBI:16004"/>
        <dbReference type="ChEBI" id="CHEBI:16810"/>
        <dbReference type="EC" id="1.1.99.40"/>
    </reaction>
</comment>
<evidence type="ECO:0000313" key="13">
    <source>
        <dbReference type="Proteomes" id="UP000190831"/>
    </source>
</evidence>
<dbReference type="Proteomes" id="UP000190831">
    <property type="component" value="Chromosome C"/>
</dbReference>
<proteinExistence type="inferred from homology"/>
<organism evidence="12 13">
    <name type="scientific">Lachancea fermentati</name>
    <name type="common">Zygosaccharomyces fermentati</name>
    <dbReference type="NCBI Taxonomy" id="4955"/>
    <lineage>
        <taxon>Eukaryota</taxon>
        <taxon>Fungi</taxon>
        <taxon>Dikarya</taxon>
        <taxon>Ascomycota</taxon>
        <taxon>Saccharomycotina</taxon>
        <taxon>Saccharomycetes</taxon>
        <taxon>Saccharomycetales</taxon>
        <taxon>Saccharomycetaceae</taxon>
        <taxon>Lachancea</taxon>
    </lineage>
</organism>
<comment type="catalytic activity">
    <reaction evidence="8">
        <text>(R)-lactate + 2 Fe(III)-[cytochrome c] = 2 Fe(II)-[cytochrome c] + pyruvate + 2 H(+)</text>
        <dbReference type="Rhea" id="RHEA:13521"/>
        <dbReference type="Rhea" id="RHEA-COMP:10350"/>
        <dbReference type="Rhea" id="RHEA-COMP:14399"/>
        <dbReference type="ChEBI" id="CHEBI:15361"/>
        <dbReference type="ChEBI" id="CHEBI:15378"/>
        <dbReference type="ChEBI" id="CHEBI:16004"/>
        <dbReference type="ChEBI" id="CHEBI:29033"/>
        <dbReference type="ChEBI" id="CHEBI:29034"/>
        <dbReference type="EC" id="1.1.2.4"/>
    </reaction>
</comment>
<evidence type="ECO:0000256" key="8">
    <source>
        <dbReference type="ARBA" id="ARBA00051436"/>
    </source>
</evidence>
<keyword evidence="3" id="KW-0285">Flavoprotein</keyword>
<dbReference type="PROSITE" id="PS51387">
    <property type="entry name" value="FAD_PCMH"/>
    <property type="match status" value="1"/>
</dbReference>
<dbReference type="Gene3D" id="3.30.70.2190">
    <property type="match status" value="1"/>
</dbReference>
<dbReference type="InterPro" id="IPR016167">
    <property type="entry name" value="FAD-bd_PCMH_sub1"/>
</dbReference>
<dbReference type="Gene3D" id="3.30.465.10">
    <property type="match status" value="1"/>
</dbReference>
<dbReference type="Pfam" id="PF01565">
    <property type="entry name" value="FAD_binding_4"/>
    <property type="match status" value="1"/>
</dbReference>
<dbReference type="FunFam" id="1.10.45.10:FF:000001">
    <property type="entry name" value="D-lactate dehydrogenase mitochondrial"/>
    <property type="match status" value="1"/>
</dbReference>
<evidence type="ECO:0000256" key="3">
    <source>
        <dbReference type="ARBA" id="ARBA00022630"/>
    </source>
</evidence>
<dbReference type="InterPro" id="IPR051264">
    <property type="entry name" value="FAD-oxidored/transferase_4"/>
</dbReference>
<sequence>MTVTNPIAHLTAEAYPSVKRNPDFKVLDSADLEYFHSILSNDEILESQTPEELVAFNQDWMKKYRGQSNLILLPKSTDKISKIMKYCNDNKLAVVPQGGNTDLVGASVPVFDEIILSLRNMNSIREFDPVSGTFKCDAGVIMRDAHQFLHDHDHIFPLDLPSRNNCQVGGVVSTNAGGLNFLRYGSLHGNILGLEVVLPNGEIISNINALRKDNTGYDLKQLFIGAEGTIGVITGVSIVAAAKPKALNAVFFGIENFDTVQKLFVKAKSELSEILSAFEFMDRGSIECTIEYLKDLPFPLEKQHNFYVLIETSGSNKKHDDEKLRAFVSETSNSKLISEGMMAKDKADYDRLWTWRKSVPTACNSYGGMYKYDMSLQLKDLYSVSQAVTERLNAAGLIGDAPKPVVKSCGYGHVGDGNIHLNIAVREFTKQIENLLEPFVYEYIRSKKGSISAEHGVGFHKKGKLHYSRSDIEIRFMKDIKRHYDPNGILNPYKYI</sequence>
<dbReference type="EC" id="1.1.99.40" evidence="9"/>
<evidence type="ECO:0000256" key="4">
    <source>
        <dbReference type="ARBA" id="ARBA00022827"/>
    </source>
</evidence>
<name>A0A1G4M8W1_LACFM</name>
<dbReference type="FunFam" id="3.30.70.2190:FF:000001">
    <property type="entry name" value="D-2-hydroxyglutarate dehydrogenase mitochondrial"/>
    <property type="match status" value="1"/>
</dbReference>
<dbReference type="EC" id="1.1.2.4" evidence="6"/>
<keyword evidence="13" id="KW-1185">Reference proteome</keyword>
<dbReference type="InterPro" id="IPR016164">
    <property type="entry name" value="FAD-linked_Oxase-like_C"/>
</dbReference>
<dbReference type="InterPro" id="IPR036318">
    <property type="entry name" value="FAD-bd_PCMH-like_sf"/>
</dbReference>
<dbReference type="STRING" id="4955.A0A1G4M8W1"/>
<gene>
    <name evidence="12" type="ORF">LAFE_0C00188G</name>
</gene>
<dbReference type="Gene3D" id="3.30.43.10">
    <property type="entry name" value="Uridine Diphospho-n-acetylenolpyruvylglucosamine Reductase, domain 2"/>
    <property type="match status" value="1"/>
</dbReference>
<protein>
    <recommendedName>
        <fullName evidence="10">D-lactate ferricytochrome C oxidoreductase</fullName>
        <ecNumber evidence="6">1.1.2.4</ecNumber>
        <ecNumber evidence="9">1.1.99.40</ecNumber>
    </recommendedName>
</protein>
<comment type="similarity">
    <text evidence="2">Belongs to the FAD-binding oxidoreductase/transferase type 4 family.</text>
</comment>
<keyword evidence="4" id="KW-0274">FAD</keyword>
<dbReference type="OrthoDB" id="5332616at2759"/>
<dbReference type="SUPFAM" id="SSF55103">
    <property type="entry name" value="FAD-linked oxidases, C-terminal domain"/>
    <property type="match status" value="1"/>
</dbReference>
<evidence type="ECO:0000256" key="5">
    <source>
        <dbReference type="ARBA" id="ARBA00023002"/>
    </source>
</evidence>
<feature type="domain" description="FAD-binding PCMH-type" evidence="11">
    <location>
        <begin position="64"/>
        <end position="243"/>
    </location>
</feature>
<accession>A0A1G4M8W1</accession>
<dbReference type="Gene3D" id="3.30.70.2740">
    <property type="match status" value="1"/>
</dbReference>
<dbReference type="GO" id="GO:0071949">
    <property type="term" value="F:FAD binding"/>
    <property type="evidence" value="ECO:0007669"/>
    <property type="project" value="InterPro"/>
</dbReference>
<evidence type="ECO:0000256" key="10">
    <source>
        <dbReference type="ARBA" id="ARBA00083446"/>
    </source>
</evidence>
<dbReference type="InterPro" id="IPR006094">
    <property type="entry name" value="Oxid_FAD_bind_N"/>
</dbReference>
<evidence type="ECO:0000256" key="2">
    <source>
        <dbReference type="ARBA" id="ARBA00008000"/>
    </source>
</evidence>
<dbReference type="GO" id="GO:0004458">
    <property type="term" value="F:D-lactate dehydrogenase (cytochrome) activity"/>
    <property type="evidence" value="ECO:0007669"/>
    <property type="project" value="UniProtKB-EC"/>
</dbReference>
<evidence type="ECO:0000256" key="1">
    <source>
        <dbReference type="ARBA" id="ARBA00001974"/>
    </source>
</evidence>
<dbReference type="FunFam" id="3.30.43.10:FF:000002">
    <property type="entry name" value="D-2-hydroxyglutarate dehydrogenase, mitochondrial"/>
    <property type="match status" value="1"/>
</dbReference>
<reference evidence="12 13" key="1">
    <citation type="submission" date="2016-03" db="EMBL/GenBank/DDBJ databases">
        <authorList>
            <person name="Devillers H."/>
        </authorList>
    </citation>
    <scope>NUCLEOTIDE SEQUENCE [LARGE SCALE GENOMIC DNA]</scope>
    <source>
        <strain evidence="12">CBS 6772</strain>
    </source>
</reference>
<dbReference type="PANTHER" id="PTHR43716:SF1">
    <property type="entry name" value="D-2-HYDROXYGLUTARATE DEHYDROGENASE, MITOCHONDRIAL"/>
    <property type="match status" value="1"/>
</dbReference>